<dbReference type="PANTHER" id="PTHR42905">
    <property type="entry name" value="PHOSPHOENOLPYRUVATE CARBOXYLASE"/>
    <property type="match status" value="1"/>
</dbReference>
<accession>A0AAU8IIJ7</accession>
<dbReference type="RefSeq" id="WP_353949154.1">
    <property type="nucleotide sequence ID" value="NZ_CP159510.1"/>
</dbReference>
<dbReference type="GO" id="GO:0016833">
    <property type="term" value="F:oxo-acid-lyase activity"/>
    <property type="evidence" value="ECO:0007669"/>
    <property type="project" value="UniProtKB-ARBA"/>
</dbReference>
<dbReference type="AlphaFoldDB" id="A0AAU8IIJ7"/>
<dbReference type="CDD" id="cd00377">
    <property type="entry name" value="ICL_PEPM"/>
    <property type="match status" value="1"/>
</dbReference>
<dbReference type="SUPFAM" id="SSF51621">
    <property type="entry name" value="Phosphoenolpyruvate/pyruvate domain"/>
    <property type="match status" value="1"/>
</dbReference>
<reference evidence="1" key="1">
    <citation type="submission" date="2024-06" db="EMBL/GenBank/DDBJ databases">
        <authorList>
            <person name="Fan A."/>
            <person name="Zhang F.Y."/>
            <person name="Zhang L."/>
        </authorList>
    </citation>
    <scope>NUCLEOTIDE SEQUENCE</scope>
    <source>
        <strain evidence="1">Y61</strain>
    </source>
</reference>
<proteinExistence type="predicted"/>
<gene>
    <name evidence="1" type="ORF">ABNN70_06420</name>
</gene>
<dbReference type="EMBL" id="CP159510">
    <property type="protein sequence ID" value="XCJ18074.1"/>
    <property type="molecule type" value="Genomic_DNA"/>
</dbReference>
<organism evidence="1">
    <name type="scientific">Sporolactobacillus sp. Y61</name>
    <dbReference type="NCBI Taxonomy" id="3160863"/>
    <lineage>
        <taxon>Bacteria</taxon>
        <taxon>Bacillati</taxon>
        <taxon>Bacillota</taxon>
        <taxon>Bacilli</taxon>
        <taxon>Bacillales</taxon>
        <taxon>Sporolactobacillaceae</taxon>
        <taxon>Sporolactobacillus</taxon>
    </lineage>
</organism>
<protein>
    <submittedName>
        <fullName evidence="1">Isocitrate lyase/PEP mutase family protein</fullName>
    </submittedName>
</protein>
<dbReference type="InterPro" id="IPR015813">
    <property type="entry name" value="Pyrv/PenolPyrv_kinase-like_dom"/>
</dbReference>
<keyword evidence="1" id="KW-0456">Lyase</keyword>
<sequence length="282" mass="30408">MDDNLSAGLKENIQTGKSLLVPGVFDGISARLAEEAGYPAALISGIGASATLLASDDYGLLSLSEQARQLRYIRQTVEFPLFVDAESGYGNALNTFYAAKELERSGAAGLILNDQSVPASSEFFQDLTVIEAGEMIGKIHAVKDALDHPDALLIARTDCLSERGWDEAIRRVELYRNAGADLVLVGGLTDQTAVARAAESCNRLPMGVTIMENQNNTFTSQELFELGFRLIFYPAVTLFAAAEAEEKALQLLKKNGYSGQSGSDILNRLSENHFQPGKKVSP</sequence>
<evidence type="ECO:0000313" key="1">
    <source>
        <dbReference type="EMBL" id="XCJ18074.1"/>
    </source>
</evidence>
<dbReference type="Pfam" id="PF13714">
    <property type="entry name" value="PEP_mutase"/>
    <property type="match status" value="1"/>
</dbReference>
<dbReference type="PANTHER" id="PTHR42905:SF5">
    <property type="entry name" value="CARBOXYVINYL-CARBOXYPHOSPHONATE PHOSPHORYLMUTASE, CHLOROPLASTIC"/>
    <property type="match status" value="1"/>
</dbReference>
<name>A0AAU8IIJ7_9BACL</name>
<dbReference type="InterPro" id="IPR040442">
    <property type="entry name" value="Pyrv_kinase-like_dom_sf"/>
</dbReference>
<dbReference type="InterPro" id="IPR039556">
    <property type="entry name" value="ICL/PEPM"/>
</dbReference>
<dbReference type="Gene3D" id="3.20.20.60">
    <property type="entry name" value="Phosphoenolpyruvate-binding domains"/>
    <property type="match status" value="1"/>
</dbReference>